<dbReference type="InterPro" id="IPR036047">
    <property type="entry name" value="F-box-like_dom_sf"/>
</dbReference>
<dbReference type="InterPro" id="IPR001810">
    <property type="entry name" value="F-box_dom"/>
</dbReference>
<dbReference type="Proteomes" id="UP000799118">
    <property type="component" value="Unassembled WGS sequence"/>
</dbReference>
<feature type="region of interest" description="Disordered" evidence="1">
    <location>
        <begin position="1"/>
        <end position="92"/>
    </location>
</feature>
<dbReference type="Gene3D" id="1.20.1280.50">
    <property type="match status" value="1"/>
</dbReference>
<feature type="compositionally biased region" description="Basic residues" evidence="1">
    <location>
        <begin position="53"/>
        <end position="67"/>
    </location>
</feature>
<organism evidence="3 4">
    <name type="scientific">Gymnopus androsaceus JB14</name>
    <dbReference type="NCBI Taxonomy" id="1447944"/>
    <lineage>
        <taxon>Eukaryota</taxon>
        <taxon>Fungi</taxon>
        <taxon>Dikarya</taxon>
        <taxon>Basidiomycota</taxon>
        <taxon>Agaricomycotina</taxon>
        <taxon>Agaricomycetes</taxon>
        <taxon>Agaricomycetidae</taxon>
        <taxon>Agaricales</taxon>
        <taxon>Marasmiineae</taxon>
        <taxon>Omphalotaceae</taxon>
        <taxon>Gymnopus</taxon>
    </lineage>
</organism>
<name>A0A6A4GXR4_9AGAR</name>
<dbReference type="OrthoDB" id="2322499at2759"/>
<dbReference type="SUPFAM" id="SSF81383">
    <property type="entry name" value="F-box domain"/>
    <property type="match status" value="1"/>
</dbReference>
<sequence>MARYSLRIKEKQTSGESSMQDGGEISSVGEASIAQDDDYEGEEPDELAEGPSRKRARKSSKKTHSKSHSNEDDPSAEFSPKKKKKKRMPEQFRKVRGKLGMLERLAKDVPLDVIFEIFSYLDPSDLLRLARTSNDLRGILMSKTSESIWRTARSNVCNHKGRCDTVYWSFRMRFCRSCATTFPDSWDETYRSSVPADFFRCEIMPREHTKGSARKDNRVVGNFEIAELLKQEYEALQTPEDRTAWLTRKSQERDAIDEHGRLCEEWHQARLEKRGDELSHMREQRKNAILDRLEEIGWREEAEKIIATSSYGWDDFTSHKLVKQTKKLTDYGWNSIKAELVQMLSTHKTSRLVAERRRILIQRYASLKKECDNIRSASDLRDPFPAVGDILTHKVFEDLIWDTPEDEELTNAFFQSKLSEHLPGIIDEWRPAKVQELLEVMRRSVPTATVAELQLATSVFSCTRCLDIKMYYPQMFYHHCFTGMSYTGNTSSNERSSYVYPNGPWMSLHIRFCDRSSRIAKTIVEACSLDPATSTIQDMYSANPLIECSGCYNAPNVSYDHGRAFMRWPYAIYHASFRLFSSPDHTLATNSFGEETEKILACEPEHRCADAICCAHCNEILCSSTITTVLEHLKAAHSNTIDVETLDASPAHKLRDECVQEHWYWNPRANCGLMTQGIVFRYKSVSAQVDTASYSTLLH</sequence>
<evidence type="ECO:0000313" key="3">
    <source>
        <dbReference type="EMBL" id="KAE9390256.1"/>
    </source>
</evidence>
<evidence type="ECO:0000313" key="4">
    <source>
        <dbReference type="Proteomes" id="UP000799118"/>
    </source>
</evidence>
<dbReference type="EMBL" id="ML769664">
    <property type="protein sequence ID" value="KAE9390256.1"/>
    <property type="molecule type" value="Genomic_DNA"/>
</dbReference>
<reference evidence="3" key="1">
    <citation type="journal article" date="2019" name="Environ. Microbiol.">
        <title>Fungal ecological strategies reflected in gene transcription - a case study of two litter decomposers.</title>
        <authorList>
            <person name="Barbi F."/>
            <person name="Kohler A."/>
            <person name="Barry K."/>
            <person name="Baskaran P."/>
            <person name="Daum C."/>
            <person name="Fauchery L."/>
            <person name="Ihrmark K."/>
            <person name="Kuo A."/>
            <person name="LaButti K."/>
            <person name="Lipzen A."/>
            <person name="Morin E."/>
            <person name="Grigoriev I.V."/>
            <person name="Henrissat B."/>
            <person name="Lindahl B."/>
            <person name="Martin F."/>
        </authorList>
    </citation>
    <scope>NUCLEOTIDE SEQUENCE</scope>
    <source>
        <strain evidence="3">JB14</strain>
    </source>
</reference>
<evidence type="ECO:0000256" key="1">
    <source>
        <dbReference type="SAM" id="MobiDB-lite"/>
    </source>
</evidence>
<accession>A0A6A4GXR4</accession>
<keyword evidence="4" id="KW-1185">Reference proteome</keyword>
<feature type="domain" description="F-box" evidence="2">
    <location>
        <begin position="103"/>
        <end position="152"/>
    </location>
</feature>
<dbReference type="CDD" id="cd09917">
    <property type="entry name" value="F-box_SF"/>
    <property type="match status" value="1"/>
</dbReference>
<dbReference type="PROSITE" id="PS50181">
    <property type="entry name" value="FBOX"/>
    <property type="match status" value="1"/>
</dbReference>
<dbReference type="Pfam" id="PF12937">
    <property type="entry name" value="F-box-like"/>
    <property type="match status" value="1"/>
</dbReference>
<dbReference type="AlphaFoldDB" id="A0A6A4GXR4"/>
<feature type="compositionally biased region" description="Acidic residues" evidence="1">
    <location>
        <begin position="35"/>
        <end position="48"/>
    </location>
</feature>
<gene>
    <name evidence="3" type="ORF">BT96DRAFT_926005</name>
</gene>
<dbReference type="SMART" id="SM00256">
    <property type="entry name" value="FBOX"/>
    <property type="match status" value="1"/>
</dbReference>
<proteinExistence type="predicted"/>
<protein>
    <recommendedName>
        <fullName evidence="2">F-box domain-containing protein</fullName>
    </recommendedName>
</protein>
<evidence type="ECO:0000259" key="2">
    <source>
        <dbReference type="PROSITE" id="PS50181"/>
    </source>
</evidence>